<name>A0A8J7KI84_9BACL</name>
<evidence type="ECO:0000313" key="2">
    <source>
        <dbReference type="EMBL" id="MBF4502108.1"/>
    </source>
</evidence>
<evidence type="ECO:0000256" key="1">
    <source>
        <dbReference type="SAM" id="SignalP"/>
    </source>
</evidence>
<feature type="signal peptide" evidence="1">
    <location>
        <begin position="1"/>
        <end position="19"/>
    </location>
</feature>
<dbReference type="Proteomes" id="UP000622653">
    <property type="component" value="Unassembled WGS sequence"/>
</dbReference>
<keyword evidence="1" id="KW-0732">Signal</keyword>
<comment type="caution">
    <text evidence="2">The sequence shown here is derived from an EMBL/GenBank/DDBJ whole genome shotgun (WGS) entry which is preliminary data.</text>
</comment>
<keyword evidence="3" id="KW-1185">Reference proteome</keyword>
<sequence>MKNCQFMILAIVMSVLLGACSSSNGTKVGSSGKTEQYVEYYGTYEKVSEGELEGNYFEDYEAVPLEDYTGSKTITLKSNGTYESYNRHYYSDTGELYREVTRKYQYQFKDNQILRERNLDETNYKAFKKLYYNDNGDFAKSERDQYDEYDLVKEEEDYALFDVTTFEVNDEESVEHDGPDNHLEYDFINVEGQLISVNYYKDDDQTKVSIYKKID</sequence>
<proteinExistence type="predicted"/>
<dbReference type="RefSeq" id="WP_194563596.1">
    <property type="nucleotide sequence ID" value="NZ_JADKPV010000008.1"/>
</dbReference>
<reference evidence="2" key="1">
    <citation type="submission" date="2020-11" db="EMBL/GenBank/DDBJ databases">
        <title>Multidrug resistant novel bacterium Savagea serpentis sp. nov., isolated from the scats of a vine snake (Ahaetulla nasuta).</title>
        <authorList>
            <person name="Venkata Ramana V."/>
            <person name="Vikas Patil S."/>
            <person name="Yogita Lugani V."/>
        </authorList>
    </citation>
    <scope>NUCLEOTIDE SEQUENCE</scope>
    <source>
        <strain evidence="2">SN6</strain>
    </source>
</reference>
<organism evidence="2 3">
    <name type="scientific">Savagea serpentis</name>
    <dbReference type="NCBI Taxonomy" id="2785297"/>
    <lineage>
        <taxon>Bacteria</taxon>
        <taxon>Bacillati</taxon>
        <taxon>Bacillota</taxon>
        <taxon>Bacilli</taxon>
        <taxon>Bacillales</taxon>
        <taxon>Caryophanaceae</taxon>
        <taxon>Savagea</taxon>
    </lineage>
</organism>
<gene>
    <name evidence="2" type="ORF">IRY55_12135</name>
</gene>
<dbReference type="EMBL" id="JADKPV010000008">
    <property type="protein sequence ID" value="MBF4502108.1"/>
    <property type="molecule type" value="Genomic_DNA"/>
</dbReference>
<feature type="chain" id="PRO_5039172738" evidence="1">
    <location>
        <begin position="20"/>
        <end position="215"/>
    </location>
</feature>
<dbReference type="AlphaFoldDB" id="A0A8J7KI84"/>
<evidence type="ECO:0000313" key="3">
    <source>
        <dbReference type="Proteomes" id="UP000622653"/>
    </source>
</evidence>
<protein>
    <submittedName>
        <fullName evidence="2">Uncharacterized protein</fullName>
    </submittedName>
</protein>
<accession>A0A8J7KI84</accession>
<dbReference type="PROSITE" id="PS51257">
    <property type="entry name" value="PROKAR_LIPOPROTEIN"/>
    <property type="match status" value="1"/>
</dbReference>